<dbReference type="InterPro" id="IPR050099">
    <property type="entry name" value="SIS_GmhA/DiaA_subfam"/>
</dbReference>
<dbReference type="PANTHER" id="PTHR30390">
    <property type="entry name" value="SEDOHEPTULOSE 7-PHOSPHATE ISOMERASE / DNAA INITIATOR-ASSOCIATING FACTOR FOR REPLICATION INITIATION"/>
    <property type="match status" value="1"/>
</dbReference>
<dbReference type="NCBIfam" id="NF002805">
    <property type="entry name" value="PRK02947.1"/>
    <property type="match status" value="1"/>
</dbReference>
<evidence type="ECO:0000259" key="1">
    <source>
        <dbReference type="PROSITE" id="PS51464"/>
    </source>
</evidence>
<dbReference type="PANTHER" id="PTHR30390:SF7">
    <property type="entry name" value="PHOSPHOHEPTOSE ISOMERASE"/>
    <property type="match status" value="1"/>
</dbReference>
<comment type="caution">
    <text evidence="2">The sequence shown here is derived from an EMBL/GenBank/DDBJ whole genome shotgun (WGS) entry which is preliminary data.</text>
</comment>
<dbReference type="InterPro" id="IPR001347">
    <property type="entry name" value="SIS_dom"/>
</dbReference>
<evidence type="ECO:0000313" key="3">
    <source>
        <dbReference type="Proteomes" id="UP000659496"/>
    </source>
</evidence>
<name>A0ABR8PHH5_9BACL</name>
<keyword evidence="3" id="KW-1185">Reference proteome</keyword>
<dbReference type="Pfam" id="PF13580">
    <property type="entry name" value="SIS_2"/>
    <property type="match status" value="1"/>
</dbReference>
<accession>A0ABR8PHH5</accession>
<dbReference type="InterPro" id="IPR046348">
    <property type="entry name" value="SIS_dom_sf"/>
</dbReference>
<dbReference type="InterPro" id="IPR035472">
    <property type="entry name" value="RpiR-like_SIS"/>
</dbReference>
<proteinExistence type="predicted"/>
<organism evidence="2 3">
    <name type="scientific">Sporosarcina gallistercoris</name>
    <dbReference type="NCBI Taxonomy" id="2762245"/>
    <lineage>
        <taxon>Bacteria</taxon>
        <taxon>Bacillati</taxon>
        <taxon>Bacillota</taxon>
        <taxon>Bacilli</taxon>
        <taxon>Bacillales</taxon>
        <taxon>Caryophanaceae</taxon>
        <taxon>Sporosarcina</taxon>
    </lineage>
</organism>
<reference evidence="2 3" key="1">
    <citation type="submission" date="2020-08" db="EMBL/GenBank/DDBJ databases">
        <title>A Genomic Blueprint of the Chicken Gut Microbiome.</title>
        <authorList>
            <person name="Gilroy R."/>
            <person name="Ravi A."/>
            <person name="Getino M."/>
            <person name="Pursley I."/>
            <person name="Horton D.L."/>
            <person name="Alikhan N.-F."/>
            <person name="Baker D."/>
            <person name="Gharbi K."/>
            <person name="Hall N."/>
            <person name="Watson M."/>
            <person name="Adriaenssens E.M."/>
            <person name="Foster-Nyarko E."/>
            <person name="Jarju S."/>
            <person name="Secka A."/>
            <person name="Antonio M."/>
            <person name="Oren A."/>
            <person name="Chaudhuri R."/>
            <person name="La Ragione R.M."/>
            <person name="Hildebrand F."/>
            <person name="Pallen M.J."/>
        </authorList>
    </citation>
    <scope>NUCLEOTIDE SEQUENCE [LARGE SCALE GENOMIC DNA]</scope>
    <source>
        <strain evidence="2 3">Sa3CUA8</strain>
    </source>
</reference>
<evidence type="ECO:0000313" key="2">
    <source>
        <dbReference type="EMBL" id="MBD7907627.1"/>
    </source>
</evidence>
<dbReference type="SUPFAM" id="SSF53697">
    <property type="entry name" value="SIS domain"/>
    <property type="match status" value="1"/>
</dbReference>
<dbReference type="Gene3D" id="3.40.50.10490">
    <property type="entry name" value="Glucose-6-phosphate isomerase like protein, domain 1"/>
    <property type="match status" value="1"/>
</dbReference>
<dbReference type="Proteomes" id="UP000659496">
    <property type="component" value="Unassembled WGS sequence"/>
</dbReference>
<dbReference type="RefSeq" id="WP_191688762.1">
    <property type="nucleotide sequence ID" value="NZ_JACSQY010000002.1"/>
</dbReference>
<feature type="domain" description="SIS" evidence="1">
    <location>
        <begin position="30"/>
        <end position="212"/>
    </location>
</feature>
<sequence>MNSYISEIIARLTEAGAEAKEPLERAAQQLADRIAQGGIIHLFGSGHSQLLAQEGFFRAGSLACVQPISIGPLMLHEGALLSSKNEKDPDFSKTFLTSLDIRPDDAVIIISNSGRNPVPVDMAEFANSQGAYTVSIQSLLYTEKEHPSRHTSGKRLETCVSAVLDTKVPPGDGIMHIDAIQCGPASSVIGNALLHALFCEVVVRMSANGMEPPVFKSGNLEGNEPHNDALIAHYSDRIQF</sequence>
<gene>
    <name evidence="2" type="ORF">H9659_04670</name>
</gene>
<dbReference type="PROSITE" id="PS51464">
    <property type="entry name" value="SIS"/>
    <property type="match status" value="1"/>
</dbReference>
<dbReference type="CDD" id="cd05013">
    <property type="entry name" value="SIS_RpiR"/>
    <property type="match status" value="1"/>
</dbReference>
<dbReference type="EMBL" id="JACSQY010000002">
    <property type="protein sequence ID" value="MBD7907627.1"/>
    <property type="molecule type" value="Genomic_DNA"/>
</dbReference>
<protein>
    <submittedName>
        <fullName evidence="2">SIS domain-containing protein</fullName>
    </submittedName>
</protein>